<evidence type="ECO:0000313" key="2">
    <source>
        <dbReference type="Proteomes" id="UP000027265"/>
    </source>
</evidence>
<dbReference type="InParanoid" id="A0A067PGX5"/>
<dbReference type="EMBL" id="KL197730">
    <property type="protein sequence ID" value="KDQ54168.1"/>
    <property type="molecule type" value="Genomic_DNA"/>
</dbReference>
<evidence type="ECO:0000313" key="1">
    <source>
        <dbReference type="EMBL" id="KDQ54168.1"/>
    </source>
</evidence>
<accession>A0A067PGX5</accession>
<protein>
    <submittedName>
        <fullName evidence="1">Uncharacterized protein</fullName>
    </submittedName>
</protein>
<sequence>MIMVGTDDPCTVELIALKLNDSTTTLRTSDIRLVLPSYSVILSSSDRLEPAYSRLIIASWISLIIESSPQKPLRHRIPNSKYTATHPRGYCTSHVELVVQAPLMPPFRLQTMYLNRSE</sequence>
<organism evidence="1 2">
    <name type="scientific">Jaapia argillacea MUCL 33604</name>
    <dbReference type="NCBI Taxonomy" id="933084"/>
    <lineage>
        <taxon>Eukaryota</taxon>
        <taxon>Fungi</taxon>
        <taxon>Dikarya</taxon>
        <taxon>Basidiomycota</taxon>
        <taxon>Agaricomycotina</taxon>
        <taxon>Agaricomycetes</taxon>
        <taxon>Agaricomycetidae</taxon>
        <taxon>Jaapiales</taxon>
        <taxon>Jaapiaceae</taxon>
        <taxon>Jaapia</taxon>
    </lineage>
</organism>
<reference evidence="2" key="1">
    <citation type="journal article" date="2014" name="Proc. Natl. Acad. Sci. U.S.A.">
        <title>Extensive sampling of basidiomycete genomes demonstrates inadequacy of the white-rot/brown-rot paradigm for wood decay fungi.</title>
        <authorList>
            <person name="Riley R."/>
            <person name="Salamov A.A."/>
            <person name="Brown D.W."/>
            <person name="Nagy L.G."/>
            <person name="Floudas D."/>
            <person name="Held B.W."/>
            <person name="Levasseur A."/>
            <person name="Lombard V."/>
            <person name="Morin E."/>
            <person name="Otillar R."/>
            <person name="Lindquist E.A."/>
            <person name="Sun H."/>
            <person name="LaButti K.M."/>
            <person name="Schmutz J."/>
            <person name="Jabbour D."/>
            <person name="Luo H."/>
            <person name="Baker S.E."/>
            <person name="Pisabarro A.G."/>
            <person name="Walton J.D."/>
            <person name="Blanchette R.A."/>
            <person name="Henrissat B."/>
            <person name="Martin F."/>
            <person name="Cullen D."/>
            <person name="Hibbett D.S."/>
            <person name="Grigoriev I.V."/>
        </authorList>
    </citation>
    <scope>NUCLEOTIDE SEQUENCE [LARGE SCALE GENOMIC DNA]</scope>
    <source>
        <strain evidence="2">MUCL 33604</strain>
    </source>
</reference>
<gene>
    <name evidence="1" type="ORF">JAAARDRAFT_413491</name>
</gene>
<dbReference type="Proteomes" id="UP000027265">
    <property type="component" value="Unassembled WGS sequence"/>
</dbReference>
<dbReference type="AlphaFoldDB" id="A0A067PGX5"/>
<proteinExistence type="predicted"/>
<name>A0A067PGX5_9AGAM</name>
<dbReference type="HOGENOM" id="CLU_2073500_0_0_1"/>
<keyword evidence="2" id="KW-1185">Reference proteome</keyword>